<dbReference type="EMBL" id="JBHUCX010000099">
    <property type="protein sequence ID" value="MFD1677732.1"/>
    <property type="molecule type" value="Genomic_DNA"/>
</dbReference>
<gene>
    <name evidence="1" type="ORF">ACFSB2_24010</name>
</gene>
<dbReference type="RefSeq" id="WP_377945644.1">
    <property type="nucleotide sequence ID" value="NZ_JBHUCX010000099.1"/>
</dbReference>
<name>A0ABW4JMR5_9BACL</name>
<proteinExistence type="predicted"/>
<dbReference type="Proteomes" id="UP001597079">
    <property type="component" value="Unassembled WGS sequence"/>
</dbReference>
<evidence type="ECO:0000313" key="1">
    <source>
        <dbReference type="EMBL" id="MFD1677732.1"/>
    </source>
</evidence>
<accession>A0ABW4JMR5</accession>
<dbReference type="InterPro" id="IPR018743">
    <property type="entry name" value="DUF2292"/>
</dbReference>
<protein>
    <submittedName>
        <fullName evidence="1">YezD family protein</fullName>
    </submittedName>
</protein>
<organism evidence="1 2">
    <name type="scientific">Alicyclobacillus fodiniaquatilis</name>
    <dbReference type="NCBI Taxonomy" id="1661150"/>
    <lineage>
        <taxon>Bacteria</taxon>
        <taxon>Bacillati</taxon>
        <taxon>Bacillota</taxon>
        <taxon>Bacilli</taxon>
        <taxon>Bacillales</taxon>
        <taxon>Alicyclobacillaceae</taxon>
        <taxon>Alicyclobacillus</taxon>
    </lineage>
</organism>
<dbReference type="Pfam" id="PF10055">
    <property type="entry name" value="DUF2292"/>
    <property type="match status" value="1"/>
</dbReference>
<reference evidence="2" key="1">
    <citation type="journal article" date="2019" name="Int. J. Syst. Evol. Microbiol.">
        <title>The Global Catalogue of Microorganisms (GCM) 10K type strain sequencing project: providing services to taxonomists for standard genome sequencing and annotation.</title>
        <authorList>
            <consortium name="The Broad Institute Genomics Platform"/>
            <consortium name="The Broad Institute Genome Sequencing Center for Infectious Disease"/>
            <person name="Wu L."/>
            <person name="Ma J."/>
        </authorList>
    </citation>
    <scope>NUCLEOTIDE SEQUENCE [LARGE SCALE GENOMIC DNA]</scope>
    <source>
        <strain evidence="2">CGMCC 1.12286</strain>
    </source>
</reference>
<keyword evidence="2" id="KW-1185">Reference proteome</keyword>
<comment type="caution">
    <text evidence="1">The sequence shown here is derived from an EMBL/GenBank/DDBJ whole genome shotgun (WGS) entry which is preliminary data.</text>
</comment>
<evidence type="ECO:0000313" key="2">
    <source>
        <dbReference type="Proteomes" id="UP001597079"/>
    </source>
</evidence>
<sequence>MNKVGKTSDVWVHRILSALDNLKYGTVEIVVHEDRIVQINRVERNRFDHEKA</sequence>